<dbReference type="FunFam" id="2.130.10.10:FF:000204">
    <property type="entry name" value="WD repeat domain 11"/>
    <property type="match status" value="1"/>
</dbReference>
<feature type="domain" description="WDR11 second beta-propeller" evidence="17">
    <location>
        <begin position="466"/>
        <end position="808"/>
    </location>
</feature>
<evidence type="ECO:0000256" key="11">
    <source>
        <dbReference type="ARBA" id="ARBA00023212"/>
    </source>
</evidence>
<evidence type="ECO:0000259" key="16">
    <source>
        <dbReference type="Pfam" id="PF23751"/>
    </source>
</evidence>
<evidence type="ECO:0000256" key="5">
    <source>
        <dbReference type="ARBA" id="ARBA00004601"/>
    </source>
</evidence>
<keyword evidence="9" id="KW-0677">Repeat</keyword>
<dbReference type="PANTHER" id="PTHR14593">
    <property type="entry name" value="WD REPEAT-CONTAINING PROTEIN 11"/>
    <property type="match status" value="1"/>
</dbReference>
<reference evidence="19" key="1">
    <citation type="submission" date="2025-08" db="UniProtKB">
        <authorList>
            <consortium name="Ensembl"/>
        </authorList>
    </citation>
    <scope>IDENTIFICATION</scope>
</reference>
<organism evidence="19 20">
    <name type="scientific">Salmo trutta</name>
    <name type="common">Brown trout</name>
    <dbReference type="NCBI Taxonomy" id="8032"/>
    <lineage>
        <taxon>Eukaryota</taxon>
        <taxon>Metazoa</taxon>
        <taxon>Chordata</taxon>
        <taxon>Craniata</taxon>
        <taxon>Vertebrata</taxon>
        <taxon>Euteleostomi</taxon>
        <taxon>Actinopterygii</taxon>
        <taxon>Neopterygii</taxon>
        <taxon>Teleostei</taxon>
        <taxon>Protacanthopterygii</taxon>
        <taxon>Salmoniformes</taxon>
        <taxon>Salmonidae</taxon>
        <taxon>Salmoninae</taxon>
        <taxon>Salmo</taxon>
    </lineage>
</organism>
<dbReference type="Ensembl" id="ENSSTUT00000120384.1">
    <property type="protein sequence ID" value="ENSSTUP00000112465.1"/>
    <property type="gene ID" value="ENSSTUG00000049667.1"/>
</dbReference>
<dbReference type="Pfam" id="PF23751">
    <property type="entry name" value="Beta-prop_WDR11_1st"/>
    <property type="match status" value="1"/>
</dbReference>
<evidence type="ECO:0000256" key="10">
    <source>
        <dbReference type="ARBA" id="ARBA00023034"/>
    </source>
</evidence>
<dbReference type="FunFam" id="2.130.10.10:FF:000309">
    <property type="entry name" value="WD repeat domain 11"/>
    <property type="match status" value="1"/>
</dbReference>
<dbReference type="SMART" id="SM00320">
    <property type="entry name" value="WD40"/>
    <property type="match status" value="6"/>
</dbReference>
<dbReference type="GeneTree" id="ENSGT00390000004068"/>
<dbReference type="GO" id="GO:0005930">
    <property type="term" value="C:axoneme"/>
    <property type="evidence" value="ECO:0007669"/>
    <property type="project" value="UniProtKB-SubCell"/>
</dbReference>
<dbReference type="Pfam" id="PF23753">
    <property type="entry name" value="TPR_WDR11"/>
    <property type="match status" value="1"/>
</dbReference>
<keyword evidence="7" id="KW-0597">Phosphoprotein</keyword>
<accession>A0A674EWV6</accession>
<dbReference type="GO" id="GO:0005634">
    <property type="term" value="C:nucleus"/>
    <property type="evidence" value="ECO:0007669"/>
    <property type="project" value="UniProtKB-SubCell"/>
</dbReference>
<dbReference type="GO" id="GO:0060271">
    <property type="term" value="P:cilium assembly"/>
    <property type="evidence" value="ECO:0007669"/>
    <property type="project" value="UniProtKB-ARBA"/>
</dbReference>
<evidence type="ECO:0000256" key="4">
    <source>
        <dbReference type="ARBA" id="ARBA00004541"/>
    </source>
</evidence>
<evidence type="ECO:0000256" key="1">
    <source>
        <dbReference type="ARBA" id="ARBA00004120"/>
    </source>
</evidence>
<evidence type="ECO:0000259" key="18">
    <source>
        <dbReference type="Pfam" id="PF23753"/>
    </source>
</evidence>
<dbReference type="GO" id="GO:0005794">
    <property type="term" value="C:Golgi apparatus"/>
    <property type="evidence" value="ECO:0007669"/>
    <property type="project" value="UniProtKB-SubCell"/>
</dbReference>
<reference evidence="19" key="2">
    <citation type="submission" date="2025-09" db="UniProtKB">
        <authorList>
            <consortium name="Ensembl"/>
        </authorList>
    </citation>
    <scope>IDENTIFICATION</scope>
</reference>
<evidence type="ECO:0000259" key="17">
    <source>
        <dbReference type="Pfam" id="PF23752"/>
    </source>
</evidence>
<dbReference type="Pfam" id="PF23752">
    <property type="entry name" value="Beta-prop_WDR11_2nd"/>
    <property type="match status" value="1"/>
</dbReference>
<keyword evidence="8" id="KW-0853">WD repeat</keyword>
<keyword evidence="14" id="KW-0968">Cytoplasmic vesicle</keyword>
<comment type="subcellular location">
    <subcellularLocation>
        <location evidence="3">Cytoplasm</location>
        <location evidence="3">Cytoskeleton</location>
        <location evidence="3">Cilium axoneme</location>
    </subcellularLocation>
    <subcellularLocation>
        <location evidence="1">Cytoplasm</location>
        <location evidence="1">Cytoskeleton</location>
        <location evidence="1">Cilium basal body</location>
    </subcellularLocation>
    <subcellularLocation>
        <location evidence="4">Cytoplasmic vesicle</location>
    </subcellularLocation>
    <subcellularLocation>
        <location evidence="5">Golgi apparatus</location>
        <location evidence="5">trans-Golgi network</location>
    </subcellularLocation>
    <subcellularLocation>
        <location evidence="2">Nucleus</location>
    </subcellularLocation>
</comment>
<evidence type="ECO:0000256" key="6">
    <source>
        <dbReference type="ARBA" id="ARBA00022490"/>
    </source>
</evidence>
<evidence type="ECO:0000256" key="8">
    <source>
        <dbReference type="ARBA" id="ARBA00022574"/>
    </source>
</evidence>
<keyword evidence="20" id="KW-1185">Reference proteome</keyword>
<dbReference type="GO" id="GO:0031410">
    <property type="term" value="C:cytoplasmic vesicle"/>
    <property type="evidence" value="ECO:0007669"/>
    <property type="project" value="UniProtKB-SubCell"/>
</dbReference>
<dbReference type="Gene3D" id="2.130.10.10">
    <property type="entry name" value="YVTN repeat-like/Quinoprotein amine dehydrogenase"/>
    <property type="match status" value="3"/>
</dbReference>
<dbReference type="SUPFAM" id="SSF50978">
    <property type="entry name" value="WD40 repeat-like"/>
    <property type="match status" value="1"/>
</dbReference>
<evidence type="ECO:0000313" key="19">
    <source>
        <dbReference type="Ensembl" id="ENSSTUP00000112465.1"/>
    </source>
</evidence>
<evidence type="ECO:0000256" key="9">
    <source>
        <dbReference type="ARBA" id="ARBA00022737"/>
    </source>
</evidence>
<dbReference type="SUPFAM" id="SSF69322">
    <property type="entry name" value="Tricorn protease domain 2"/>
    <property type="match status" value="1"/>
</dbReference>
<feature type="domain" description="WDR11 TPR" evidence="18">
    <location>
        <begin position="974"/>
        <end position="1125"/>
    </location>
</feature>
<dbReference type="GO" id="GO:0048513">
    <property type="term" value="P:animal organ development"/>
    <property type="evidence" value="ECO:0007669"/>
    <property type="project" value="UniProtKB-ARBA"/>
</dbReference>
<evidence type="ECO:0000256" key="12">
    <source>
        <dbReference type="ARBA" id="ARBA00023242"/>
    </source>
</evidence>
<evidence type="ECO:0000313" key="20">
    <source>
        <dbReference type="Proteomes" id="UP000472277"/>
    </source>
</evidence>
<feature type="domain" description="WDR11 first beta-propeller" evidence="16">
    <location>
        <begin position="22"/>
        <end position="299"/>
    </location>
</feature>
<keyword evidence="10" id="KW-0333">Golgi apparatus</keyword>
<dbReference type="AlphaFoldDB" id="A0A674EWV6"/>
<evidence type="ECO:0000256" key="14">
    <source>
        <dbReference type="ARBA" id="ARBA00023329"/>
    </source>
</evidence>
<evidence type="ECO:0000256" key="7">
    <source>
        <dbReference type="ARBA" id="ARBA00022553"/>
    </source>
</evidence>
<dbReference type="InterPro" id="IPR036322">
    <property type="entry name" value="WD40_repeat_dom_sf"/>
</dbReference>
<sequence length="1206" mass="133533">MIPYSVNIKLAARTLTGTLNLQNKTAVDWGWQGLIAQGCHSSILIIDPKTSQTIQVLERHKANVVKVKWSRENYHHSLSSPYSLRLASADSAGKIIVWDVVSGTAHCEIQEHSKPIQDMDWLWTQDASRDLLLAIHPPNYIVLWNGDTGTKLWKKSYAENILSFSFDPFDPSNLALLTSEGIVFISDFSHSKPPGSGGKKVYIASPHASPAHTKPVPAALPAPTGAKKALNKVKVLITNEKPTNHMLLLYPREILILDLELSQTVGVVAIERSGVPFIQVVPCAQRDALFCLHENGCITLRVCRSTTAPDESDPEQSVQELVYDLRSQCDAIRVTKTVRPYRMVICPVNENNAALTVSDGRVMLWELKAHVSKPTVNPSSGLSPLYAPVAFCGSPLGQNQKKIQDLSLNTMIGQSLVSGADPPPPTLQQEVQLKFLLTGLLSGLPLPPFALRMCPPLTTKNINHYQPLLAVGTSNGSVLVYNLTSGLLHKDLSVHSCEVKGIEWVSLTSFLSFATSTPNNAGLVRNELQHVDLPTGRCFAFRGEQGNDEPAIEMMKVSHLKQYLVVVFRDKPLELWDVRTGTLLREMAKNFPTVTALEWSPSHNLKSLKKKQLLAREAMARYTTLSDNEQSSVESSVISLLQDAESKSEGGGQAISAREHFVFTDTDGQVYHITVEGNTVKDGARIPPDGSMGSIACIAWKGDTLVLGDVDGNLNFWDLKARLSRGIPTHRGWVKKIRFAPGKGNQKLLVMYTDGAEVWDTKEVSMVSSLRIGRNVNYRILDIDWCTSDKVVLASEDGCIRVLEMAMKSASYRMDEQDLTDPVWCPYLLLPRAALTLKAFLLLQPWSGTFTMDITQVYVSALNGSHINPLESIYDMKSVLLDPELNLLQRCLLVSRLFGDESDLQFWTVAAHYLQSFAQARHLSVPVPEGQTPAEGTQATPQGHLDIYHDTLCESFYFQRFQLERVHLQEVKRSSYEHTKKCADQLLLLGQTDRAVQLLLETSADNPSYYCDSLKACLVTTITSSGPSQSTIKLVATNMIANGKLAEGVQLLCLIDKAADACRYLQTYGEWNRAAWLAKVRLNPAESSDVLKRWAEHLCSPQVNQKSKAILVLLSLGCFHKPLSHVPHYQLLWDFILVFSLTYVLPHKLIGAAFVDYARLLRTLGLRESAAFWASRAGGAGEQLLEELFQGEGAVPEETEGMENTE</sequence>
<evidence type="ECO:0000256" key="13">
    <source>
        <dbReference type="ARBA" id="ARBA00023273"/>
    </source>
</evidence>
<gene>
    <name evidence="19" type="primary">WDR11</name>
    <name evidence="19" type="synonym">wdr11</name>
</gene>
<dbReference type="InterPro" id="IPR057854">
    <property type="entry name" value="TPR_WDR11"/>
</dbReference>
<dbReference type="InterPro" id="IPR057853">
    <property type="entry name" value="Beta-prop_WDR11_2nd"/>
</dbReference>
<evidence type="ECO:0000256" key="2">
    <source>
        <dbReference type="ARBA" id="ARBA00004123"/>
    </source>
</evidence>
<evidence type="ECO:0000256" key="3">
    <source>
        <dbReference type="ARBA" id="ARBA00004430"/>
    </source>
</evidence>
<dbReference type="FunFam" id="2.130.10.10:FF:000296">
    <property type="entry name" value="WD repeat domain 11"/>
    <property type="match status" value="1"/>
</dbReference>
<keyword evidence="12" id="KW-0539">Nucleus</keyword>
<evidence type="ECO:0000256" key="15">
    <source>
        <dbReference type="ARBA" id="ARBA00070583"/>
    </source>
</evidence>
<name>A0A674EWV6_SALTR</name>
<dbReference type="InterPro" id="IPR015943">
    <property type="entry name" value="WD40/YVTN_repeat-like_dom_sf"/>
</dbReference>
<dbReference type="PANTHER" id="PTHR14593:SF5">
    <property type="entry name" value="WD REPEAT-CONTAINING PROTEIN 11"/>
    <property type="match status" value="1"/>
</dbReference>
<keyword evidence="13" id="KW-0966">Cell projection</keyword>
<protein>
    <recommendedName>
        <fullName evidence="15">WD repeat-containing protein 11</fullName>
    </recommendedName>
</protein>
<dbReference type="Proteomes" id="UP000472277">
    <property type="component" value="Chromosome 5"/>
</dbReference>
<dbReference type="InterPro" id="IPR001680">
    <property type="entry name" value="WD40_rpt"/>
</dbReference>
<dbReference type="InterPro" id="IPR039694">
    <property type="entry name" value="WDR11"/>
</dbReference>
<keyword evidence="6" id="KW-0963">Cytoplasm</keyword>
<proteinExistence type="predicted"/>
<keyword evidence="11" id="KW-0206">Cytoskeleton</keyword>
<dbReference type="InterPro" id="IPR057852">
    <property type="entry name" value="Beta-prop_WDR11_1st"/>
</dbReference>